<evidence type="ECO:0000256" key="9">
    <source>
        <dbReference type="ARBA" id="ARBA00023235"/>
    </source>
</evidence>
<feature type="region of interest" description="Disordered" evidence="10">
    <location>
        <begin position="322"/>
        <end position="357"/>
    </location>
</feature>
<evidence type="ECO:0000256" key="7">
    <source>
        <dbReference type="ARBA" id="ARBA00022723"/>
    </source>
</evidence>
<dbReference type="PANTHER" id="PTHR43771:SF2">
    <property type="entry name" value="PHOSPHOMANNOMUTASE_PHOSPHOGLUCOMUTASE"/>
    <property type="match status" value="1"/>
</dbReference>
<keyword evidence="7" id="KW-0479">Metal-binding</keyword>
<dbReference type="Gene3D" id="3.30.310.50">
    <property type="entry name" value="Alpha-D-phosphohexomutase, C-terminal domain"/>
    <property type="match status" value="1"/>
</dbReference>
<comment type="similarity">
    <text evidence="4">Belongs to the phosphohexose mutase family.</text>
</comment>
<keyword evidence="11" id="KW-1133">Transmembrane helix</keyword>
<dbReference type="Pfam" id="PF02880">
    <property type="entry name" value="PGM_PMM_III"/>
    <property type="match status" value="1"/>
</dbReference>
<protein>
    <recommendedName>
        <fullName evidence="5">phosphomannomutase</fullName>
        <ecNumber evidence="5">5.4.2.8</ecNumber>
    </recommendedName>
</protein>
<gene>
    <name evidence="16" type="ORF">ACFOMG_00120</name>
</gene>
<evidence type="ECO:0000256" key="2">
    <source>
        <dbReference type="ARBA" id="ARBA00001946"/>
    </source>
</evidence>
<dbReference type="SUPFAM" id="SSF55957">
    <property type="entry name" value="Phosphoglucomutase, C-terminal domain"/>
    <property type="match status" value="1"/>
</dbReference>
<comment type="catalytic activity">
    <reaction evidence="1">
        <text>alpha-D-mannose 1-phosphate = D-mannose 6-phosphate</text>
        <dbReference type="Rhea" id="RHEA:11140"/>
        <dbReference type="ChEBI" id="CHEBI:58409"/>
        <dbReference type="ChEBI" id="CHEBI:58735"/>
        <dbReference type="EC" id="5.4.2.8"/>
    </reaction>
</comment>
<keyword evidence="9" id="KW-0413">Isomerase</keyword>
<sequence>MNTEVRRPKGTVVMYSRITIWLALLFISAGMAFQSVQVNLFTQSEVDNAFAQAMASQMAHALKGQLSDTRQLQLAASRHPKTLAALQQPDLAWKATLKQFMPGANRIYLLQREQAMGLQASMGYAVQQVVSRTLNGAEMKLEAVKRNNKQQFFWASAIKQPGGKIVGVLLVEYGAGWLKQFQAGTSNQLGQVVVNQQIDPDQSKGFEIFRFGNDTHQSGTAVTHSINDFWYLTYIPTAERPQLELMPLASAWVIVLIATLTGLFLIVFLQNKALRRNQLQLLTYVRNLSRKGDNQFPRFTLQVFHDIAQHMEHLLKTARPLATEGHNSNNPPEREKQDVALQQPRINKPRPDAKNSAEPAAMLVEEMAEEQIPEIPADIFRAYDIRGLVGEQLNHDTLYWIGRALGAEVQQRGFTKISIAWDGRPSSPELAAALQQGINDSGCHTITLGAHPTGLLYFATHELDTSCGVVITGSHNPSEFNGLKIVIDKQTLAQEELMVLYHRIARGDVAANTPGGNEQRDLQQAYLQRIEEDVQISSDLNIVIDAGNGIAGPAAQQLMEMLNINCIPLYCDVDGNFPNHHPDPSQPHNLAALQSAVKQHQADLGLAFDGDGDRVALIDNQGKIIWPDRLLMLLIEDILPRNPGRDVLYDVKSSRHLAPLISRHGGRPGMWKTGHSLMKKRMLETNAIIGGEFSGHFYIQDRWYGFDDGLYTAARLLEIISASNCSTAELFATLPEDVSTAELTIDTSDSRKFDVLKLLASDDQLAADARVFTTDGLRLEFSDGWGLIRPSNTTPKLTLRFAGNDSAAIDRIQQRMKQALTRHAPELQLPF</sequence>
<reference evidence="17" key="1">
    <citation type="journal article" date="2019" name="Int. J. Syst. Evol. Microbiol.">
        <title>The Global Catalogue of Microorganisms (GCM) 10K type strain sequencing project: providing services to taxonomists for standard genome sequencing and annotation.</title>
        <authorList>
            <consortium name="The Broad Institute Genomics Platform"/>
            <consortium name="The Broad Institute Genome Sequencing Center for Infectious Disease"/>
            <person name="Wu L."/>
            <person name="Ma J."/>
        </authorList>
    </citation>
    <scope>NUCLEOTIDE SEQUENCE [LARGE SCALE GENOMIC DNA]</scope>
    <source>
        <strain evidence="17">KCTC 42424</strain>
    </source>
</reference>
<dbReference type="SUPFAM" id="SSF53738">
    <property type="entry name" value="Phosphoglucomutase, first 3 domains"/>
    <property type="match status" value="3"/>
</dbReference>
<comment type="caution">
    <text evidence="16">The sequence shown here is derived from an EMBL/GenBank/DDBJ whole genome shotgun (WGS) entry which is preliminary data.</text>
</comment>
<dbReference type="InterPro" id="IPR016055">
    <property type="entry name" value="A-D-PHexomutase_a/b/a-I/II/III"/>
</dbReference>
<dbReference type="Pfam" id="PF00408">
    <property type="entry name" value="PGM_PMM_IV"/>
    <property type="match status" value="1"/>
</dbReference>
<dbReference type="InterPro" id="IPR016066">
    <property type="entry name" value="A-D-PHexomutase_CS"/>
</dbReference>
<feature type="domain" description="Alpha-D-phosphohexomutase C-terminal" evidence="12">
    <location>
        <begin position="765"/>
        <end position="817"/>
    </location>
</feature>
<keyword evidence="11" id="KW-0472">Membrane</keyword>
<evidence type="ECO:0000256" key="5">
    <source>
        <dbReference type="ARBA" id="ARBA00012730"/>
    </source>
</evidence>
<dbReference type="InterPro" id="IPR036900">
    <property type="entry name" value="A-D-PHexomutase_C_sf"/>
</dbReference>
<evidence type="ECO:0000259" key="13">
    <source>
        <dbReference type="Pfam" id="PF02878"/>
    </source>
</evidence>
<dbReference type="InterPro" id="IPR005845">
    <property type="entry name" value="A-D-PHexomutase_a/b/a-II"/>
</dbReference>
<dbReference type="PANTHER" id="PTHR43771">
    <property type="entry name" value="PHOSPHOMANNOMUTASE"/>
    <property type="match status" value="1"/>
</dbReference>
<evidence type="ECO:0000256" key="1">
    <source>
        <dbReference type="ARBA" id="ARBA00000586"/>
    </source>
</evidence>
<keyword evidence="6" id="KW-0597">Phosphoprotein</keyword>
<evidence type="ECO:0000259" key="15">
    <source>
        <dbReference type="Pfam" id="PF02880"/>
    </source>
</evidence>
<dbReference type="EMBL" id="JBHRYB010000001">
    <property type="protein sequence ID" value="MFC3678512.1"/>
    <property type="molecule type" value="Genomic_DNA"/>
</dbReference>
<feature type="domain" description="Alpha-D-phosphohexomutase alpha/beta/alpha" evidence="14">
    <location>
        <begin position="525"/>
        <end position="622"/>
    </location>
</feature>
<evidence type="ECO:0000256" key="10">
    <source>
        <dbReference type="SAM" id="MobiDB-lite"/>
    </source>
</evidence>
<dbReference type="PROSITE" id="PS00710">
    <property type="entry name" value="PGM_PMM"/>
    <property type="match status" value="1"/>
</dbReference>
<comment type="pathway">
    <text evidence="3">Nucleotide-sugar biosynthesis; GDP-alpha-D-mannose biosynthesis; alpha-D-mannose 1-phosphate from D-fructose 6-phosphate: step 2/2.</text>
</comment>
<dbReference type="EC" id="5.4.2.8" evidence="5"/>
<evidence type="ECO:0000313" key="16">
    <source>
        <dbReference type="EMBL" id="MFC3678512.1"/>
    </source>
</evidence>
<proteinExistence type="inferred from homology"/>
<evidence type="ECO:0000259" key="14">
    <source>
        <dbReference type="Pfam" id="PF02879"/>
    </source>
</evidence>
<dbReference type="Gene3D" id="3.40.120.10">
    <property type="entry name" value="Alpha-D-Glucose-1,6-Bisphosphate, subunit A, domain 3"/>
    <property type="match status" value="3"/>
</dbReference>
<comment type="cofactor">
    <cofactor evidence="2">
        <name>Mg(2+)</name>
        <dbReference type="ChEBI" id="CHEBI:18420"/>
    </cofactor>
</comment>
<feature type="domain" description="Alpha-D-phosphohexomutase alpha/beta/alpha" evidence="15">
    <location>
        <begin position="627"/>
        <end position="735"/>
    </location>
</feature>
<dbReference type="InterPro" id="IPR005844">
    <property type="entry name" value="A-D-PHexomutase_a/b/a-I"/>
</dbReference>
<evidence type="ECO:0000256" key="4">
    <source>
        <dbReference type="ARBA" id="ARBA00010231"/>
    </source>
</evidence>
<feature type="transmembrane region" description="Helical" evidence="11">
    <location>
        <begin position="12"/>
        <end position="33"/>
    </location>
</feature>
<evidence type="ECO:0000313" key="17">
    <source>
        <dbReference type="Proteomes" id="UP001595722"/>
    </source>
</evidence>
<dbReference type="PRINTS" id="PR00509">
    <property type="entry name" value="PGMPMM"/>
</dbReference>
<dbReference type="InterPro" id="IPR005841">
    <property type="entry name" value="Alpha-D-phosphohexomutase_SF"/>
</dbReference>
<accession>A0ABV7VN34</accession>
<dbReference type="InterPro" id="IPR005843">
    <property type="entry name" value="A-D-PHexomutase_C"/>
</dbReference>
<organism evidence="16 17">
    <name type="scientific">Bacterioplanoides pacificum</name>
    <dbReference type="NCBI Taxonomy" id="1171596"/>
    <lineage>
        <taxon>Bacteria</taxon>
        <taxon>Pseudomonadati</taxon>
        <taxon>Pseudomonadota</taxon>
        <taxon>Gammaproteobacteria</taxon>
        <taxon>Oceanospirillales</taxon>
        <taxon>Oceanospirillaceae</taxon>
        <taxon>Bacterioplanoides</taxon>
    </lineage>
</organism>
<feature type="transmembrane region" description="Helical" evidence="11">
    <location>
        <begin position="249"/>
        <end position="269"/>
    </location>
</feature>
<keyword evidence="17" id="KW-1185">Reference proteome</keyword>
<evidence type="ECO:0000256" key="3">
    <source>
        <dbReference type="ARBA" id="ARBA00004699"/>
    </source>
</evidence>
<evidence type="ECO:0000256" key="11">
    <source>
        <dbReference type="SAM" id="Phobius"/>
    </source>
</evidence>
<keyword evidence="8" id="KW-0460">Magnesium</keyword>
<name>A0ABV7VN34_9GAMM</name>
<dbReference type="Proteomes" id="UP001595722">
    <property type="component" value="Unassembled WGS sequence"/>
</dbReference>
<dbReference type="Pfam" id="PF02878">
    <property type="entry name" value="PGM_PMM_I"/>
    <property type="match status" value="1"/>
</dbReference>
<keyword evidence="11" id="KW-0812">Transmembrane</keyword>
<dbReference type="InterPro" id="IPR005846">
    <property type="entry name" value="A-D-PHexomutase_a/b/a-III"/>
</dbReference>
<evidence type="ECO:0000259" key="12">
    <source>
        <dbReference type="Pfam" id="PF00408"/>
    </source>
</evidence>
<dbReference type="RefSeq" id="WP_376864067.1">
    <property type="nucleotide sequence ID" value="NZ_JBHRYB010000001.1"/>
</dbReference>
<evidence type="ECO:0000256" key="6">
    <source>
        <dbReference type="ARBA" id="ARBA00022553"/>
    </source>
</evidence>
<dbReference type="CDD" id="cd03089">
    <property type="entry name" value="PMM_PGM"/>
    <property type="match status" value="1"/>
</dbReference>
<evidence type="ECO:0000256" key="8">
    <source>
        <dbReference type="ARBA" id="ARBA00022842"/>
    </source>
</evidence>
<feature type="domain" description="Alpha-D-phosphohexomutase alpha/beta/alpha" evidence="13">
    <location>
        <begin position="379"/>
        <end position="491"/>
    </location>
</feature>
<dbReference type="Pfam" id="PF02879">
    <property type="entry name" value="PGM_PMM_II"/>
    <property type="match status" value="1"/>
</dbReference>